<reference evidence="22" key="1">
    <citation type="submission" date="2014-12" db="EMBL/GenBank/DDBJ databases">
        <title>Insight into the proteome of Arion vulgaris.</title>
        <authorList>
            <person name="Aradska J."/>
            <person name="Bulat T."/>
            <person name="Smidak R."/>
            <person name="Sarate P."/>
            <person name="Gangsoo J."/>
            <person name="Sialana F."/>
            <person name="Bilban M."/>
            <person name="Lubec G."/>
        </authorList>
    </citation>
    <scope>NUCLEOTIDE SEQUENCE</scope>
    <source>
        <tissue evidence="22">Skin</tissue>
    </source>
</reference>
<comment type="subcellular location">
    <subcellularLocation>
        <location evidence="1">Endoplasmic reticulum membrane</location>
        <topology evidence="1">Single-pass membrane protein</topology>
    </subcellularLocation>
</comment>
<dbReference type="PANTHER" id="PTHR13036">
    <property type="entry name" value="BETA1,4 MANNOSYLTRANSFERASE"/>
    <property type="match status" value="1"/>
</dbReference>
<dbReference type="GO" id="GO:0005789">
    <property type="term" value="C:endoplasmic reticulum membrane"/>
    <property type="evidence" value="ECO:0007669"/>
    <property type="project" value="UniProtKB-SubCell"/>
</dbReference>
<sequence length="497" mass="56753">MSFSLDVLFYTPIVFVLLYLLVNFLFKVQRNLCIVVLGDIGRSPRVQYHALSFAKEGFRIYLVGYEGSTPHKNVLENENIQIYHMSQPPAFLTKMPRLLGYFLKALWQSIILAWTLLLLPNMSSIFIQNPPSIPTMFVSFVVCKIRFCELVIDWHNYGYTILSMALRAGHPLVRFAKWYEKKCAKLSSHNICVTNAMKQDLESNWNIRATTVHDRPAELFKSADVTQQHQLLLRLGKEHSVFLSSESVPDSTRFTKRNQDGTIVKVDNRPAILVSSTSWTEDEDFGILLDALEEYDKRDVTGDGSRTLPELICVITGKGPQKEHYSQIIAEKQWKKVTFCLPWLTAEDYPLMLASADVGVCLHKSSSGLDLPMKVVDMFGCGLPVCAINFNCIDELVQHGKNGLVFNDSQELVQQLVDLLDGFPHKTNKLNTYRKNLTSFQALRWHQQWKKLVLPIFYRIGKIEDPAFSIPDLFGSPQDNSKDAARDVKNTEHKKDK</sequence>
<dbReference type="Pfam" id="PF13692">
    <property type="entry name" value="Glyco_trans_1_4"/>
    <property type="match status" value="1"/>
</dbReference>
<dbReference type="EMBL" id="HACG01005734">
    <property type="protein sequence ID" value="CEK52599.1"/>
    <property type="molecule type" value="Transcribed_RNA"/>
</dbReference>
<feature type="transmembrane region" description="Helical" evidence="21">
    <location>
        <begin position="7"/>
        <end position="26"/>
    </location>
</feature>
<dbReference type="PANTHER" id="PTHR13036:SF0">
    <property type="entry name" value="CHITOBIOSYLDIPHOSPHODOLICHOL BETA-MANNOSYLTRANSFERASE"/>
    <property type="match status" value="1"/>
</dbReference>
<evidence type="ECO:0000256" key="16">
    <source>
        <dbReference type="ARBA" id="ARBA00045071"/>
    </source>
</evidence>
<dbReference type="AlphaFoldDB" id="A0A0B6Y8V7"/>
<evidence type="ECO:0000256" key="7">
    <source>
        <dbReference type="ARBA" id="ARBA00022679"/>
    </source>
</evidence>
<evidence type="ECO:0000256" key="10">
    <source>
        <dbReference type="ARBA" id="ARBA00022968"/>
    </source>
</evidence>
<feature type="region of interest" description="Disordered" evidence="20">
    <location>
        <begin position="474"/>
        <end position="497"/>
    </location>
</feature>
<name>A0A0B6Y8V7_9EUPU</name>
<evidence type="ECO:0000256" key="17">
    <source>
        <dbReference type="ARBA" id="ARBA00056362"/>
    </source>
</evidence>
<evidence type="ECO:0000256" key="20">
    <source>
        <dbReference type="SAM" id="MobiDB-lite"/>
    </source>
</evidence>
<evidence type="ECO:0000256" key="3">
    <source>
        <dbReference type="ARBA" id="ARBA00012611"/>
    </source>
</evidence>
<evidence type="ECO:0000256" key="9">
    <source>
        <dbReference type="ARBA" id="ARBA00022824"/>
    </source>
</evidence>
<evidence type="ECO:0000256" key="21">
    <source>
        <dbReference type="SAM" id="Phobius"/>
    </source>
</evidence>
<evidence type="ECO:0000256" key="5">
    <source>
        <dbReference type="ARBA" id="ARBA00022553"/>
    </source>
</evidence>
<keyword evidence="11 21" id="KW-1133">Transmembrane helix</keyword>
<feature type="compositionally biased region" description="Basic and acidic residues" evidence="20">
    <location>
        <begin position="480"/>
        <end position="497"/>
    </location>
</feature>
<keyword evidence="9" id="KW-0256">Endoplasmic reticulum</keyword>
<dbReference type="InterPro" id="IPR026051">
    <property type="entry name" value="ALG1-like"/>
</dbReference>
<keyword evidence="12 21" id="KW-0472">Membrane</keyword>
<evidence type="ECO:0000256" key="4">
    <source>
        <dbReference type="ARBA" id="ARBA00015841"/>
    </source>
</evidence>
<evidence type="ECO:0000256" key="13">
    <source>
        <dbReference type="ARBA" id="ARBA00031434"/>
    </source>
</evidence>
<organism evidence="22">
    <name type="scientific">Arion vulgaris</name>
    <dbReference type="NCBI Taxonomy" id="1028688"/>
    <lineage>
        <taxon>Eukaryota</taxon>
        <taxon>Metazoa</taxon>
        <taxon>Spiralia</taxon>
        <taxon>Lophotrochozoa</taxon>
        <taxon>Mollusca</taxon>
        <taxon>Gastropoda</taxon>
        <taxon>Heterobranchia</taxon>
        <taxon>Euthyneura</taxon>
        <taxon>Panpulmonata</taxon>
        <taxon>Eupulmonata</taxon>
        <taxon>Stylommatophora</taxon>
        <taxon>Helicina</taxon>
        <taxon>Arionoidea</taxon>
        <taxon>Arionidae</taxon>
        <taxon>Arion</taxon>
    </lineage>
</organism>
<keyword evidence="8 21" id="KW-0812">Transmembrane</keyword>
<accession>A0A0B6Y8V7</accession>
<evidence type="ECO:0000256" key="6">
    <source>
        <dbReference type="ARBA" id="ARBA00022676"/>
    </source>
</evidence>
<evidence type="ECO:0000256" key="18">
    <source>
        <dbReference type="ARBA" id="ARBA00061237"/>
    </source>
</evidence>
<keyword evidence="10" id="KW-0735">Signal-anchor</keyword>
<evidence type="ECO:0000256" key="15">
    <source>
        <dbReference type="ARBA" id="ARBA00033088"/>
    </source>
</evidence>
<evidence type="ECO:0000256" key="12">
    <source>
        <dbReference type="ARBA" id="ARBA00023136"/>
    </source>
</evidence>
<dbReference type="EC" id="2.4.1.142" evidence="3"/>
<comment type="similarity">
    <text evidence="18">Belongs to the glycosyltransferase group 1 family. Glycosyltransferase 33 subfamily.</text>
</comment>
<keyword evidence="7" id="KW-0808">Transferase</keyword>
<comment type="function">
    <text evidence="17">Mannosyltransferase that operates in the biosynthetic pathway of dolichol-linked oligosaccharides, the glycan precursors employed in protein asparagine (N)-glycosylation. The assembly of dolichol-linked oligosaccharides begins on the cytosolic side of the endoplasmic reticulum membrane and finishes in its lumen. The sequential addition of sugars to dolichol pyrophosphate produces dolichol-linked oligosaccharides containing fourteen sugars, including two GlcNAcs, nine mannoses and three glucoses. Once assembled, the oligosaccharide is transferred from the lipid to nascent proteins by oligosaccharyltransferases. Catalyzes, on the cytoplasmic face of the endoplasmic reticulum, the addition of the first mannose residues to the dolichol-linked oligosaccharide chain, to produce Man1GlcNAc(2)-PP-dolichol core oligosaccharide. Man1GlcNAc(2)-PP-dolichol is a substrate for ALG2, the following enzyme in the biosynthetic pathway.</text>
</comment>
<evidence type="ECO:0000313" key="22">
    <source>
        <dbReference type="EMBL" id="CEK52599.1"/>
    </source>
</evidence>
<dbReference type="SUPFAM" id="SSF53756">
    <property type="entry name" value="UDP-Glycosyltransferase/glycogen phosphorylase"/>
    <property type="match status" value="1"/>
</dbReference>
<evidence type="ECO:0000256" key="11">
    <source>
        <dbReference type="ARBA" id="ARBA00022989"/>
    </source>
</evidence>
<comment type="catalytic activity">
    <reaction evidence="16">
        <text>an N,N'-diacetylchitobiosyl-diphospho-di-trans,poly-cis-dolichol + GDP-alpha-D-mannose = a beta-D-Man-(1-&gt;4)-beta-D-GlcNAc-(1-&gt;4)-alpha-D-GlcNAc-diphospho-di-trans,poly-cis-dolichol + GDP + H(+)</text>
        <dbReference type="Rhea" id="RHEA:13865"/>
        <dbReference type="Rhea" id="RHEA-COMP:19510"/>
        <dbReference type="Rhea" id="RHEA-COMP:19511"/>
        <dbReference type="ChEBI" id="CHEBI:15378"/>
        <dbReference type="ChEBI" id="CHEBI:57269"/>
        <dbReference type="ChEBI" id="CHEBI:57527"/>
        <dbReference type="ChEBI" id="CHEBI:58189"/>
        <dbReference type="ChEBI" id="CHEBI:58472"/>
        <dbReference type="EC" id="2.4.1.142"/>
    </reaction>
    <physiologicalReaction direction="left-to-right" evidence="16">
        <dbReference type="Rhea" id="RHEA:13866"/>
    </physiologicalReaction>
</comment>
<evidence type="ECO:0000256" key="2">
    <source>
        <dbReference type="ARBA" id="ARBA00004922"/>
    </source>
</evidence>
<evidence type="ECO:0000256" key="8">
    <source>
        <dbReference type="ARBA" id="ARBA00022692"/>
    </source>
</evidence>
<dbReference type="FunFam" id="3.40.50.2000:FF:000096">
    <property type="entry name" value="ALG1, chitobiosyldiphosphodolichol beta-mannosyltransferase"/>
    <property type="match status" value="1"/>
</dbReference>
<feature type="transmembrane region" description="Helical" evidence="21">
    <location>
        <begin position="98"/>
        <end position="119"/>
    </location>
</feature>
<comment type="pathway">
    <text evidence="2">Protein modification; protein glycosylation.</text>
</comment>
<keyword evidence="6" id="KW-0328">Glycosyltransferase</keyword>
<dbReference type="GO" id="GO:0004578">
    <property type="term" value="F:chitobiosyldiphosphodolichol beta-mannosyltransferase activity"/>
    <property type="evidence" value="ECO:0007669"/>
    <property type="project" value="UniProtKB-EC"/>
</dbReference>
<gene>
    <name evidence="22" type="primary">ORF17360</name>
</gene>
<proteinExistence type="inferred from homology"/>
<evidence type="ECO:0000256" key="19">
    <source>
        <dbReference type="ARBA" id="ARBA00082785"/>
    </source>
</evidence>
<dbReference type="Gene3D" id="3.40.50.2000">
    <property type="entry name" value="Glycogen Phosphorylase B"/>
    <property type="match status" value="1"/>
</dbReference>
<dbReference type="CDD" id="cd03816">
    <property type="entry name" value="GT33_ALG1-like"/>
    <property type="match status" value="1"/>
</dbReference>
<keyword evidence="5" id="KW-0597">Phosphoprotein</keyword>
<evidence type="ECO:0000256" key="14">
    <source>
        <dbReference type="ARBA" id="ARBA00031566"/>
    </source>
</evidence>
<evidence type="ECO:0000256" key="1">
    <source>
        <dbReference type="ARBA" id="ARBA00004389"/>
    </source>
</evidence>
<protein>
    <recommendedName>
        <fullName evidence="4">Chitobiosyldiphosphodolichol beta-mannosyltransferase</fullName>
        <ecNumber evidence="3">2.4.1.142</ecNumber>
    </recommendedName>
    <alternativeName>
        <fullName evidence="19">Asparagine-linked glycosylation protein 1 homolog</fullName>
    </alternativeName>
    <alternativeName>
        <fullName evidence="14">Beta-1,4-mannosyltransferase</fullName>
    </alternativeName>
    <alternativeName>
        <fullName evidence="15">GDP-Man:GlcNAc2-PP-dolichol mannosyltransferase</fullName>
    </alternativeName>
    <alternativeName>
        <fullName evidence="13">GDP-mannose-dolichol diphosphochitobiose mannosyltransferase</fullName>
    </alternativeName>
</protein>